<dbReference type="EMBL" id="DSIY01000160">
    <property type="protein sequence ID" value="HEG91080.1"/>
    <property type="molecule type" value="Genomic_DNA"/>
</dbReference>
<evidence type="ECO:0000259" key="2">
    <source>
        <dbReference type="Pfam" id="PF20737"/>
    </source>
</evidence>
<evidence type="ECO:0000313" key="3">
    <source>
        <dbReference type="EMBL" id="HEG91080.1"/>
    </source>
</evidence>
<feature type="domain" description="Non-reducing end beta-L-arabinofuranosidase-like GH127 C-terminal" evidence="2">
    <location>
        <begin position="39"/>
        <end position="65"/>
    </location>
</feature>
<name>A0A831T9Q5_9BACT</name>
<sequence length="69" mass="7868">MIRTEGLHQHPPRLLAPPGPAWSGTLYRTARGVEDSGSEREIELVAIPYYAWANREPGRMLVWLRRSPT</sequence>
<accession>A0A831T9Q5</accession>
<reference evidence="3" key="1">
    <citation type="journal article" date="2020" name="mSystems">
        <title>Genome- and Community-Level Interaction Insights into Carbon Utilization and Element Cycling Functions of Hydrothermarchaeota in Hydrothermal Sediment.</title>
        <authorList>
            <person name="Zhou Z."/>
            <person name="Liu Y."/>
            <person name="Xu W."/>
            <person name="Pan J."/>
            <person name="Luo Z.H."/>
            <person name="Li M."/>
        </authorList>
    </citation>
    <scope>NUCLEOTIDE SEQUENCE [LARGE SCALE GENOMIC DNA]</scope>
    <source>
        <strain evidence="3">SpSt-210</strain>
    </source>
</reference>
<dbReference type="InterPro" id="IPR049049">
    <property type="entry name" value="Beta-AFase-like_GH127_C"/>
</dbReference>
<evidence type="ECO:0000256" key="1">
    <source>
        <dbReference type="SAM" id="MobiDB-lite"/>
    </source>
</evidence>
<gene>
    <name evidence="3" type="ORF">ENP34_06525</name>
</gene>
<proteinExistence type="predicted"/>
<dbReference type="AlphaFoldDB" id="A0A831T9Q5"/>
<protein>
    <recommendedName>
        <fullName evidence="2">Non-reducing end beta-L-arabinofuranosidase-like GH127 C-terminal domain-containing protein</fullName>
    </recommendedName>
</protein>
<comment type="caution">
    <text evidence="3">The sequence shown here is derived from an EMBL/GenBank/DDBJ whole genome shotgun (WGS) entry which is preliminary data.</text>
</comment>
<feature type="region of interest" description="Disordered" evidence="1">
    <location>
        <begin position="1"/>
        <end position="20"/>
    </location>
</feature>
<dbReference type="Pfam" id="PF20737">
    <property type="entry name" value="Glyco_hydro127C"/>
    <property type="match status" value="1"/>
</dbReference>
<organism evidence="3">
    <name type="scientific">Thermorudis peleae</name>
    <dbReference type="NCBI Taxonomy" id="1382356"/>
    <lineage>
        <taxon>Bacteria</taxon>
        <taxon>Pseudomonadati</taxon>
        <taxon>Thermomicrobiota</taxon>
        <taxon>Thermomicrobia</taxon>
        <taxon>Thermomicrobia incertae sedis</taxon>
        <taxon>Thermorudis</taxon>
    </lineage>
</organism>